<dbReference type="GO" id="GO:0022857">
    <property type="term" value="F:transmembrane transporter activity"/>
    <property type="evidence" value="ECO:0007669"/>
    <property type="project" value="InterPro"/>
</dbReference>
<evidence type="ECO:0000313" key="8">
    <source>
        <dbReference type="EMBL" id="THH21574.1"/>
    </source>
</evidence>
<feature type="transmembrane region" description="Helical" evidence="6">
    <location>
        <begin position="511"/>
        <end position="530"/>
    </location>
</feature>
<keyword evidence="4 6" id="KW-0472">Membrane</keyword>
<feature type="transmembrane region" description="Helical" evidence="6">
    <location>
        <begin position="133"/>
        <end position="152"/>
    </location>
</feature>
<feature type="domain" description="Major facilitator superfamily (MFS) profile" evidence="7">
    <location>
        <begin position="68"/>
        <end position="533"/>
    </location>
</feature>
<evidence type="ECO:0000256" key="3">
    <source>
        <dbReference type="ARBA" id="ARBA00022989"/>
    </source>
</evidence>
<reference evidence="8 9" key="1">
    <citation type="submission" date="2019-02" db="EMBL/GenBank/DDBJ databases">
        <title>Genome sequencing of the rare red list fungi Bondarzewia mesenterica.</title>
        <authorList>
            <person name="Buettner E."/>
            <person name="Kellner H."/>
        </authorList>
    </citation>
    <scope>NUCLEOTIDE SEQUENCE [LARGE SCALE GENOMIC DNA]</scope>
    <source>
        <strain evidence="8 9">DSM 108281</strain>
    </source>
</reference>
<dbReference type="AlphaFoldDB" id="A0A4S4M898"/>
<evidence type="ECO:0000256" key="5">
    <source>
        <dbReference type="SAM" id="MobiDB-lite"/>
    </source>
</evidence>
<evidence type="ECO:0000256" key="1">
    <source>
        <dbReference type="ARBA" id="ARBA00004141"/>
    </source>
</evidence>
<organism evidence="8 9">
    <name type="scientific">Bondarzewia mesenterica</name>
    <dbReference type="NCBI Taxonomy" id="1095465"/>
    <lineage>
        <taxon>Eukaryota</taxon>
        <taxon>Fungi</taxon>
        <taxon>Dikarya</taxon>
        <taxon>Basidiomycota</taxon>
        <taxon>Agaricomycotina</taxon>
        <taxon>Agaricomycetes</taxon>
        <taxon>Russulales</taxon>
        <taxon>Bondarzewiaceae</taxon>
        <taxon>Bondarzewia</taxon>
    </lineage>
</organism>
<feature type="transmembrane region" description="Helical" evidence="6">
    <location>
        <begin position="339"/>
        <end position="363"/>
    </location>
</feature>
<keyword evidence="9" id="KW-1185">Reference proteome</keyword>
<dbReference type="SUPFAM" id="SSF103473">
    <property type="entry name" value="MFS general substrate transporter"/>
    <property type="match status" value="1"/>
</dbReference>
<dbReference type="Pfam" id="PF07690">
    <property type="entry name" value="MFS_1"/>
    <property type="match status" value="1"/>
</dbReference>
<feature type="transmembrane region" description="Helical" evidence="6">
    <location>
        <begin position="66"/>
        <end position="86"/>
    </location>
</feature>
<feature type="region of interest" description="Disordered" evidence="5">
    <location>
        <begin position="1"/>
        <end position="40"/>
    </location>
</feature>
<comment type="caution">
    <text evidence="8">The sequence shown here is derived from an EMBL/GenBank/DDBJ whole genome shotgun (WGS) entry which is preliminary data.</text>
</comment>
<evidence type="ECO:0000313" key="9">
    <source>
        <dbReference type="Proteomes" id="UP000310158"/>
    </source>
</evidence>
<sequence>MATTSSVEDGPSTTLPTSTPPAPQSTDIPSQEKDDTDAPISENKKLDIEHVYVLDDPRKWPSTRKFLVLFIISGASMIAGLASNIYNPGIEQMKAQLHASSGQVSLSLALFILIQGFMPLLWSVVSEIKGRKIVYITSIAIAVVGCIVAALSKTIEILIGMRCLQAVGTSAVMAIGAATLADIYDPSERGTMMGIYYAAPLLGPSLGPILGGVLTQYLSWRATFWFLVIFMGCCLIAFVLFFRDTFRRERSMLYQTVLRRLKEQQRAKEVDASKRSSMTVLAELGEKDLAVGIEASDKNAPPEDLEAAVTAPIKEIKLSLRDVNPLPPLVFILRRWNNLVILVASGLIFGYTYCIWYTCALTLEERYHYDALTTGLVLLSFGLGSMGGSILGGRYSDRVLARLRAERGFHVAEMRLQSTKPAMFFLPLPVIAYAWLIDKHTHIAPICIALFFSGFFTIWIYSSTLAYIVDANVGRSSSAVAANSAFRGLFAFIFAEVAVPLQNSIGDGGLYTLWTGLLIICELLILLVLYKGERWREMAEEREARD</sequence>
<feature type="transmembrane region" description="Helical" evidence="6">
    <location>
        <begin position="106"/>
        <end position="126"/>
    </location>
</feature>
<dbReference type="GO" id="GO:0005886">
    <property type="term" value="C:plasma membrane"/>
    <property type="evidence" value="ECO:0007669"/>
    <property type="project" value="TreeGrafter"/>
</dbReference>
<feature type="transmembrane region" description="Helical" evidence="6">
    <location>
        <begin position="443"/>
        <end position="468"/>
    </location>
</feature>
<dbReference type="Gene3D" id="1.20.1720.10">
    <property type="entry name" value="Multidrug resistance protein D"/>
    <property type="match status" value="1"/>
</dbReference>
<feature type="transmembrane region" description="Helical" evidence="6">
    <location>
        <begin position="196"/>
        <end position="218"/>
    </location>
</feature>
<feature type="transmembrane region" description="Helical" evidence="6">
    <location>
        <begin position="416"/>
        <end position="437"/>
    </location>
</feature>
<proteinExistence type="predicted"/>
<dbReference type="OrthoDB" id="2585655at2759"/>
<accession>A0A4S4M898</accession>
<name>A0A4S4M898_9AGAM</name>
<dbReference type="InterPro" id="IPR036259">
    <property type="entry name" value="MFS_trans_sf"/>
</dbReference>
<feature type="transmembrane region" description="Helical" evidence="6">
    <location>
        <begin position="480"/>
        <end position="499"/>
    </location>
</feature>
<dbReference type="InterPro" id="IPR020846">
    <property type="entry name" value="MFS_dom"/>
</dbReference>
<evidence type="ECO:0000256" key="6">
    <source>
        <dbReference type="SAM" id="Phobius"/>
    </source>
</evidence>
<dbReference type="PANTHER" id="PTHR23502">
    <property type="entry name" value="MAJOR FACILITATOR SUPERFAMILY"/>
    <property type="match status" value="1"/>
</dbReference>
<evidence type="ECO:0000256" key="2">
    <source>
        <dbReference type="ARBA" id="ARBA00022692"/>
    </source>
</evidence>
<dbReference type="EMBL" id="SGPL01000001">
    <property type="protein sequence ID" value="THH21574.1"/>
    <property type="molecule type" value="Genomic_DNA"/>
</dbReference>
<gene>
    <name evidence="8" type="ORF">EW146_g47</name>
</gene>
<evidence type="ECO:0000259" key="7">
    <source>
        <dbReference type="PROSITE" id="PS50850"/>
    </source>
</evidence>
<dbReference type="InterPro" id="IPR011701">
    <property type="entry name" value="MFS"/>
</dbReference>
<protein>
    <recommendedName>
        <fullName evidence="7">Major facilitator superfamily (MFS) profile domain-containing protein</fullName>
    </recommendedName>
</protein>
<feature type="transmembrane region" description="Helical" evidence="6">
    <location>
        <begin position="375"/>
        <end position="395"/>
    </location>
</feature>
<feature type="transmembrane region" description="Helical" evidence="6">
    <location>
        <begin position="224"/>
        <end position="242"/>
    </location>
</feature>
<keyword evidence="3 6" id="KW-1133">Transmembrane helix</keyword>
<comment type="subcellular location">
    <subcellularLocation>
        <location evidence="1">Membrane</location>
        <topology evidence="1">Multi-pass membrane protein</topology>
    </subcellularLocation>
</comment>
<keyword evidence="2 6" id="KW-0812">Transmembrane</keyword>
<feature type="transmembrane region" description="Helical" evidence="6">
    <location>
        <begin position="164"/>
        <end position="184"/>
    </location>
</feature>
<dbReference type="PROSITE" id="PS50850">
    <property type="entry name" value="MFS"/>
    <property type="match status" value="1"/>
</dbReference>
<dbReference type="Gene3D" id="1.20.1250.20">
    <property type="entry name" value="MFS general substrate transporter like domains"/>
    <property type="match status" value="1"/>
</dbReference>
<evidence type="ECO:0000256" key="4">
    <source>
        <dbReference type="ARBA" id="ARBA00023136"/>
    </source>
</evidence>
<dbReference type="Proteomes" id="UP000310158">
    <property type="component" value="Unassembled WGS sequence"/>
</dbReference>
<dbReference type="PANTHER" id="PTHR23502:SF5">
    <property type="entry name" value="QUINIDINE RESISTANCE PROTEIN 3"/>
    <property type="match status" value="1"/>
</dbReference>